<reference evidence="1" key="1">
    <citation type="journal article" date="2015" name="Nature">
        <title>Complex archaea that bridge the gap between prokaryotes and eukaryotes.</title>
        <authorList>
            <person name="Spang A."/>
            <person name="Saw J.H."/>
            <person name="Jorgensen S.L."/>
            <person name="Zaremba-Niedzwiedzka K."/>
            <person name="Martijn J."/>
            <person name="Lind A.E."/>
            <person name="van Eijk R."/>
            <person name="Schleper C."/>
            <person name="Guy L."/>
            <person name="Ettema T.J."/>
        </authorList>
    </citation>
    <scope>NUCLEOTIDE SEQUENCE</scope>
</reference>
<dbReference type="AlphaFoldDB" id="A0A0F9IBZ9"/>
<comment type="caution">
    <text evidence="1">The sequence shown here is derived from an EMBL/GenBank/DDBJ whole genome shotgun (WGS) entry which is preliminary data.</text>
</comment>
<dbReference type="Pfam" id="PF13589">
    <property type="entry name" value="HATPase_c_3"/>
    <property type="match status" value="1"/>
</dbReference>
<dbReference type="InterPro" id="IPR036890">
    <property type="entry name" value="HATPase_C_sf"/>
</dbReference>
<gene>
    <name evidence="1" type="ORF">LCGC14_1959980</name>
</gene>
<name>A0A0F9IBZ9_9ZZZZ</name>
<organism evidence="1">
    <name type="scientific">marine sediment metagenome</name>
    <dbReference type="NCBI Taxonomy" id="412755"/>
    <lineage>
        <taxon>unclassified sequences</taxon>
        <taxon>metagenomes</taxon>
        <taxon>ecological metagenomes</taxon>
    </lineage>
</organism>
<dbReference type="EMBL" id="LAZR01021559">
    <property type="protein sequence ID" value="KKL84912.1"/>
    <property type="molecule type" value="Genomic_DNA"/>
</dbReference>
<protein>
    <recommendedName>
        <fullName evidence="2">Histidine kinase/HSP90-like ATPase domain-containing protein</fullName>
    </recommendedName>
</protein>
<accession>A0A0F9IBZ9</accession>
<dbReference type="Gene3D" id="3.30.565.10">
    <property type="entry name" value="Histidine kinase-like ATPase, C-terminal domain"/>
    <property type="match status" value="1"/>
</dbReference>
<evidence type="ECO:0008006" key="2">
    <source>
        <dbReference type="Google" id="ProtNLM"/>
    </source>
</evidence>
<sequence length="469" mass="53634">MDKVKQIKYEPLEASPVKSFFVRMLTRDIELGEAILDLLDNCVDGILRTKKKNEGNKPYEGFRAEIEFNKDTFTISDNCGGIPWKLHDYAFRMGRATNHPPDVPGTVGVYGIGMKRAIFKIGRHCLISTRNGDHRYEVEITPKWLDDESDWKIPVANAKRPMDEEGTTIVVGELNPGITERFNEGAKSFQQSLDRMVSTHYSYIIDKGFEVKINGQPIKPRTTKLIFNDTQEKASIRPFIFKTKKDGVDVFLSVGFTRGIPTPNDIADEQEQKKYSSEDAGWTIICNDRVVLYCDRSEMTGWGEAGVPRYHTQFIAISGIVEFKSDDASKLPTTTTKRGVDASSPLYLQTKNKMREGMRFFTDYTNQWKGRAEEAQKHFKEGKPLSFNEIKTETQRLHLNPTTRSFPPGEQYKPDLPLPKRLEPTRRRISFIKHVADIKAVAEYFGDIDMEPSEAGEKCFDLFLREARK</sequence>
<dbReference type="SUPFAM" id="SSF55874">
    <property type="entry name" value="ATPase domain of HSP90 chaperone/DNA topoisomerase II/histidine kinase"/>
    <property type="match status" value="1"/>
</dbReference>
<proteinExistence type="predicted"/>
<evidence type="ECO:0000313" key="1">
    <source>
        <dbReference type="EMBL" id="KKL84912.1"/>
    </source>
</evidence>